<protein>
    <submittedName>
        <fullName evidence="3">Transposase</fullName>
    </submittedName>
</protein>
<dbReference type="Proteomes" id="UP000317982">
    <property type="component" value="Unassembled WGS sequence"/>
</dbReference>
<dbReference type="InParanoid" id="A0A545AXG9"/>
<feature type="compositionally biased region" description="Low complexity" evidence="1">
    <location>
        <begin position="28"/>
        <end position="43"/>
    </location>
</feature>
<sequence>MTRKHGLCSSLGAARWCCRRRGPTTRTAVVPAAGRPGPAGRGLLPHESDDAPSRAAVRDQTGRRAPHHRPARAALTGGPPALTRDGLIVDGTLIPVRDQAITARSKNYRYSVNVQAVIDADTQLVVSCGDPEAGSRNDCTVYEDSGAAWTTRDATVIAYRGPRCTGVVIPHRRNRDKTPMPD</sequence>
<gene>
    <name evidence="3" type="ORF">FL583_05950</name>
</gene>
<accession>A0A545AXG9</accession>
<dbReference type="Pfam" id="PF01609">
    <property type="entry name" value="DDE_Tnp_1"/>
    <property type="match status" value="1"/>
</dbReference>
<feature type="region of interest" description="Disordered" evidence="1">
    <location>
        <begin position="25"/>
        <end position="79"/>
    </location>
</feature>
<dbReference type="GO" id="GO:0006313">
    <property type="term" value="P:DNA transposition"/>
    <property type="evidence" value="ECO:0007669"/>
    <property type="project" value="InterPro"/>
</dbReference>
<comment type="caution">
    <text evidence="3">The sequence shown here is derived from an EMBL/GenBank/DDBJ whole genome shotgun (WGS) entry which is preliminary data.</text>
</comment>
<dbReference type="OrthoDB" id="5121089at2"/>
<feature type="domain" description="Transposase IS4-like" evidence="2">
    <location>
        <begin position="84"/>
        <end position="144"/>
    </location>
</feature>
<organism evidence="3 4">
    <name type="scientific">Cryptosporangium phraense</name>
    <dbReference type="NCBI Taxonomy" id="2593070"/>
    <lineage>
        <taxon>Bacteria</taxon>
        <taxon>Bacillati</taxon>
        <taxon>Actinomycetota</taxon>
        <taxon>Actinomycetes</taxon>
        <taxon>Cryptosporangiales</taxon>
        <taxon>Cryptosporangiaceae</taxon>
        <taxon>Cryptosporangium</taxon>
    </lineage>
</organism>
<dbReference type="InterPro" id="IPR002559">
    <property type="entry name" value="Transposase_11"/>
</dbReference>
<evidence type="ECO:0000313" key="3">
    <source>
        <dbReference type="EMBL" id="TQS46029.1"/>
    </source>
</evidence>
<dbReference type="GO" id="GO:0003677">
    <property type="term" value="F:DNA binding"/>
    <property type="evidence" value="ECO:0007669"/>
    <property type="project" value="InterPro"/>
</dbReference>
<name>A0A545AXG9_9ACTN</name>
<evidence type="ECO:0000313" key="4">
    <source>
        <dbReference type="Proteomes" id="UP000317982"/>
    </source>
</evidence>
<reference evidence="3 4" key="1">
    <citation type="submission" date="2019-07" db="EMBL/GenBank/DDBJ databases">
        <title>Cryptosporangium phraense sp. nov., isolated from plant litter.</title>
        <authorList>
            <person name="Suriyachadkun C."/>
        </authorList>
    </citation>
    <scope>NUCLEOTIDE SEQUENCE [LARGE SCALE GENOMIC DNA]</scope>
    <source>
        <strain evidence="3 4">A-T 5661</strain>
    </source>
</reference>
<dbReference type="AlphaFoldDB" id="A0A545AXG9"/>
<evidence type="ECO:0000256" key="1">
    <source>
        <dbReference type="SAM" id="MobiDB-lite"/>
    </source>
</evidence>
<keyword evidence="4" id="KW-1185">Reference proteome</keyword>
<feature type="compositionally biased region" description="Basic and acidic residues" evidence="1">
    <location>
        <begin position="44"/>
        <end position="62"/>
    </location>
</feature>
<dbReference type="GO" id="GO:0004803">
    <property type="term" value="F:transposase activity"/>
    <property type="evidence" value="ECO:0007669"/>
    <property type="project" value="InterPro"/>
</dbReference>
<dbReference type="EMBL" id="VIRS01000003">
    <property type="protein sequence ID" value="TQS46029.1"/>
    <property type="molecule type" value="Genomic_DNA"/>
</dbReference>
<proteinExistence type="predicted"/>
<evidence type="ECO:0000259" key="2">
    <source>
        <dbReference type="Pfam" id="PF01609"/>
    </source>
</evidence>